<sequence length="530" mass="58029">MSSSSGPSHRSIRGANNVDFETRRSRMTFLFSCRPVSYEPPIVDLPLENTVEEATLLRLTCLHVSAHDMEFRRAIITEDNHLMTPVLAFSVLRCPEDLKYAIYVEAVLVGRMLKYFVVWRIALGIDDPAMAGTPIARLKQLAEENLPYLDTLSSIWMEMFLRVFGDLPEVWNKKLSEIRAIPAQGTAPSMPGVPGSFNVERRGGASVGPSQPFQSVFNPVPPTYGASFGPFDSLPVPMDSASSTTMMYDQPGPSQSLPYPALFDPLQDFYGGEVGSSHSLPLTFLSDPALGMRPDNNTSSHSLPNPPFGAISEGMHTGGLNGDWTSYNPVSLGHRGQLSGSGSTQNENSRRGPQPSNLTRSVQPTLANAYESVPTMNATSTAMNTSNSFLDNAMASYTPMSSGSAPAPTIAGTARKSVRQGPGGTSRRAKGQASIKDTIAYERARASTLTCRNNNFRCQSDRLAQFLQLLTENIRFFFDSLHRLLCSDYLEIPIPMEHRVALLGGAQAIGRVMAYLFTEWKEDIEARPRL</sequence>
<feature type="region of interest" description="Disordered" evidence="1">
    <location>
        <begin position="400"/>
        <end position="433"/>
    </location>
</feature>
<gene>
    <name evidence="2" type="ORF">GSI_04116</name>
</gene>
<proteinExistence type="predicted"/>
<comment type="caution">
    <text evidence="2">The sequence shown here is derived from an EMBL/GenBank/DDBJ whole genome shotgun (WGS) entry which is preliminary data.</text>
</comment>
<keyword evidence="3" id="KW-1185">Reference proteome</keyword>
<name>A0A2G8SIA4_9APHY</name>
<accession>A0A2G8SIA4</accession>
<evidence type="ECO:0000256" key="1">
    <source>
        <dbReference type="SAM" id="MobiDB-lite"/>
    </source>
</evidence>
<evidence type="ECO:0000313" key="3">
    <source>
        <dbReference type="Proteomes" id="UP000230002"/>
    </source>
</evidence>
<protein>
    <submittedName>
        <fullName evidence="2">Uncharacterized protein</fullName>
    </submittedName>
</protein>
<dbReference type="AlphaFoldDB" id="A0A2G8SIA4"/>
<evidence type="ECO:0000313" key="2">
    <source>
        <dbReference type="EMBL" id="PIL33493.1"/>
    </source>
</evidence>
<reference evidence="2 3" key="1">
    <citation type="journal article" date="2015" name="Sci. Rep.">
        <title>Chromosome-level genome map provides insights into diverse defense mechanisms in the medicinal fungus Ganoderma sinense.</title>
        <authorList>
            <person name="Zhu Y."/>
            <person name="Xu J."/>
            <person name="Sun C."/>
            <person name="Zhou S."/>
            <person name="Xu H."/>
            <person name="Nelson D.R."/>
            <person name="Qian J."/>
            <person name="Song J."/>
            <person name="Luo H."/>
            <person name="Xiang L."/>
            <person name="Li Y."/>
            <person name="Xu Z."/>
            <person name="Ji A."/>
            <person name="Wang L."/>
            <person name="Lu S."/>
            <person name="Hayward A."/>
            <person name="Sun W."/>
            <person name="Li X."/>
            <person name="Schwartz D.C."/>
            <person name="Wang Y."/>
            <person name="Chen S."/>
        </authorList>
    </citation>
    <scope>NUCLEOTIDE SEQUENCE [LARGE SCALE GENOMIC DNA]</scope>
    <source>
        <strain evidence="2 3">ZZ0214-1</strain>
    </source>
</reference>
<dbReference type="EMBL" id="AYKW01000007">
    <property type="protein sequence ID" value="PIL33493.1"/>
    <property type="molecule type" value="Genomic_DNA"/>
</dbReference>
<feature type="region of interest" description="Disordered" evidence="1">
    <location>
        <begin position="315"/>
        <end position="362"/>
    </location>
</feature>
<dbReference type="Proteomes" id="UP000230002">
    <property type="component" value="Unassembled WGS sequence"/>
</dbReference>
<feature type="compositionally biased region" description="Polar residues" evidence="1">
    <location>
        <begin position="338"/>
        <end position="347"/>
    </location>
</feature>
<organism evidence="2 3">
    <name type="scientific">Ganoderma sinense ZZ0214-1</name>
    <dbReference type="NCBI Taxonomy" id="1077348"/>
    <lineage>
        <taxon>Eukaryota</taxon>
        <taxon>Fungi</taxon>
        <taxon>Dikarya</taxon>
        <taxon>Basidiomycota</taxon>
        <taxon>Agaricomycotina</taxon>
        <taxon>Agaricomycetes</taxon>
        <taxon>Polyporales</taxon>
        <taxon>Polyporaceae</taxon>
        <taxon>Ganoderma</taxon>
    </lineage>
</organism>